<evidence type="ECO:0000259" key="2">
    <source>
        <dbReference type="Pfam" id="PF00561"/>
    </source>
</evidence>
<keyword evidence="1" id="KW-0732">Signal</keyword>
<feature type="signal peptide" evidence="1">
    <location>
        <begin position="1"/>
        <end position="19"/>
    </location>
</feature>
<dbReference type="InterPro" id="IPR050471">
    <property type="entry name" value="AB_hydrolase"/>
</dbReference>
<protein>
    <submittedName>
        <fullName evidence="3">Alpha/beta hydrolase</fullName>
    </submittedName>
</protein>
<keyword evidence="4" id="KW-1185">Reference proteome</keyword>
<accession>A0ABT9AAY2</accession>
<dbReference type="GO" id="GO:0016787">
    <property type="term" value="F:hydrolase activity"/>
    <property type="evidence" value="ECO:0007669"/>
    <property type="project" value="UniProtKB-KW"/>
</dbReference>
<dbReference type="RefSeq" id="WP_305011037.1">
    <property type="nucleotide sequence ID" value="NZ_JAUQSX010000003.1"/>
</dbReference>
<dbReference type="InterPro" id="IPR029058">
    <property type="entry name" value="AB_hydrolase_fold"/>
</dbReference>
<proteinExistence type="predicted"/>
<dbReference type="Gene3D" id="3.40.50.1820">
    <property type="entry name" value="alpha/beta hydrolase"/>
    <property type="match status" value="1"/>
</dbReference>
<name>A0ABT9AAY2_9BACT</name>
<keyword evidence="3" id="KW-0378">Hydrolase</keyword>
<feature type="domain" description="AB hydrolase-1" evidence="2">
    <location>
        <begin position="52"/>
        <end position="167"/>
    </location>
</feature>
<dbReference type="PANTHER" id="PTHR43433">
    <property type="entry name" value="HYDROLASE, ALPHA/BETA FOLD FAMILY PROTEIN"/>
    <property type="match status" value="1"/>
</dbReference>
<feature type="chain" id="PRO_5047217802" evidence="1">
    <location>
        <begin position="20"/>
        <end position="275"/>
    </location>
</feature>
<dbReference type="PANTHER" id="PTHR43433:SF5">
    <property type="entry name" value="AB HYDROLASE-1 DOMAIN-CONTAINING PROTEIN"/>
    <property type="match status" value="1"/>
</dbReference>
<dbReference type="Pfam" id="PF00561">
    <property type="entry name" value="Abhydrolase_1"/>
    <property type="match status" value="1"/>
</dbReference>
<evidence type="ECO:0000313" key="3">
    <source>
        <dbReference type="EMBL" id="MDO7846350.1"/>
    </source>
</evidence>
<dbReference type="Proteomes" id="UP001167796">
    <property type="component" value="Unassembled WGS sequence"/>
</dbReference>
<comment type="caution">
    <text evidence="3">The sequence shown here is derived from an EMBL/GenBank/DDBJ whole genome shotgun (WGS) entry which is preliminary data.</text>
</comment>
<organism evidence="3 4">
    <name type="scientific">Hymenobacter mellowenesis</name>
    <dbReference type="NCBI Taxonomy" id="3063995"/>
    <lineage>
        <taxon>Bacteria</taxon>
        <taxon>Pseudomonadati</taxon>
        <taxon>Bacteroidota</taxon>
        <taxon>Cytophagia</taxon>
        <taxon>Cytophagales</taxon>
        <taxon>Hymenobacteraceae</taxon>
        <taxon>Hymenobacter</taxon>
    </lineage>
</organism>
<dbReference type="PRINTS" id="PR00111">
    <property type="entry name" value="ABHYDROLASE"/>
</dbReference>
<sequence>MKAYLLLFFLILSQLFALAQPAAIPYGHNPVAGHYQLVRGVKLYYETYGQGPPLLLIHGNGDNISAWAKNIPYFARGYRVIAVDSRAHGQSVDASDSLSFEMMADDFAGLLSSLRIDSAYVMGWSDGGINALVLAMRHPEKVKWLVATGANLWPDSTALMPGLWRQQQRGYQENKNVTFTDPKRKNDWKVFCLDVFQPNIPLAALRRVRVPAFIIAGDQDVIRPEHTVAIYRALPRAWLWIVPDSGHATLQEHAEEFNRKTDAFFQAKKVLPPAR</sequence>
<evidence type="ECO:0000313" key="4">
    <source>
        <dbReference type="Proteomes" id="UP001167796"/>
    </source>
</evidence>
<dbReference type="EMBL" id="JAUQSX010000003">
    <property type="protein sequence ID" value="MDO7846350.1"/>
    <property type="molecule type" value="Genomic_DNA"/>
</dbReference>
<gene>
    <name evidence="3" type="ORF">Q5H92_08285</name>
</gene>
<reference evidence="3" key="1">
    <citation type="submission" date="2023-07" db="EMBL/GenBank/DDBJ databases">
        <authorList>
            <person name="Kim M.K."/>
        </authorList>
    </citation>
    <scope>NUCLEOTIDE SEQUENCE</scope>
    <source>
        <strain evidence="3">M29</strain>
    </source>
</reference>
<evidence type="ECO:0000256" key="1">
    <source>
        <dbReference type="SAM" id="SignalP"/>
    </source>
</evidence>
<dbReference type="InterPro" id="IPR000073">
    <property type="entry name" value="AB_hydrolase_1"/>
</dbReference>
<dbReference type="SUPFAM" id="SSF53474">
    <property type="entry name" value="alpha/beta-Hydrolases"/>
    <property type="match status" value="1"/>
</dbReference>